<proteinExistence type="inferred from homology"/>
<name>E9SEJ3_RUMAL</name>
<reference evidence="2 3" key="1">
    <citation type="submission" date="2011-02" db="EMBL/GenBank/DDBJ databases">
        <authorList>
            <person name="Nelson K.E."/>
            <person name="Sutton G."/>
            <person name="Torralba M."/>
            <person name="Durkin S."/>
            <person name="Harkins D."/>
            <person name="Montgomery R."/>
            <person name="Ziemer C."/>
            <person name="Klaassens E."/>
            <person name="Ocuiv P."/>
            <person name="Morrison M."/>
        </authorList>
    </citation>
    <scope>NUCLEOTIDE SEQUENCE [LARGE SCALE GENOMIC DNA]</scope>
    <source>
        <strain evidence="2 3">8</strain>
    </source>
</reference>
<dbReference type="InterPro" id="IPR001447">
    <property type="entry name" value="Arylamine_N-AcTrfase"/>
</dbReference>
<dbReference type="OrthoDB" id="7181050at2"/>
<dbReference type="EMBL" id="ADKM02000098">
    <property type="protein sequence ID" value="EGC02315.1"/>
    <property type="molecule type" value="Genomic_DNA"/>
</dbReference>
<protein>
    <submittedName>
        <fullName evidence="2">N-acetyltransferase</fullName>
    </submittedName>
</protein>
<dbReference type="Pfam" id="PF00797">
    <property type="entry name" value="Acetyltransf_2"/>
    <property type="match status" value="1"/>
</dbReference>
<comment type="similarity">
    <text evidence="1">Belongs to the arylamine N-acetyltransferase family.</text>
</comment>
<organism evidence="2 3">
    <name type="scientific">Ruminococcus albus 8</name>
    <dbReference type="NCBI Taxonomy" id="246199"/>
    <lineage>
        <taxon>Bacteria</taxon>
        <taxon>Bacillati</taxon>
        <taxon>Bacillota</taxon>
        <taxon>Clostridia</taxon>
        <taxon>Eubacteriales</taxon>
        <taxon>Oscillospiraceae</taxon>
        <taxon>Ruminococcus</taxon>
    </lineage>
</organism>
<dbReference type="STRING" id="246199.CUS_5112"/>
<dbReference type="eggNOG" id="COG2162">
    <property type="taxonomic scope" value="Bacteria"/>
</dbReference>
<sequence>MSDIEIEYSIDDTPMTDDEIMGYLKRIGIECDINTDLNSLALLQKAHLTHIPYENYYCLERRITSLNHKELYRKLIIEHRGGICFELNGLYAWLLKSIGFDVKSHLSRYIIPEGEIHKRTHRVMTVTICGERYLADVGVNSECSRKPLLLAEGLIQNDGISEYRLEKDDFFGWVLWQKLKKQ</sequence>
<dbReference type="InterPro" id="IPR038765">
    <property type="entry name" value="Papain-like_cys_pep_sf"/>
</dbReference>
<gene>
    <name evidence="2" type="ORF">CUS_5112</name>
</gene>
<evidence type="ECO:0000313" key="3">
    <source>
        <dbReference type="Proteomes" id="UP000004259"/>
    </source>
</evidence>
<keyword evidence="2" id="KW-0808">Transferase</keyword>
<dbReference type="PANTHER" id="PTHR11786:SF0">
    <property type="entry name" value="ARYLAMINE N-ACETYLTRANSFERASE 4-RELATED"/>
    <property type="match status" value="1"/>
</dbReference>
<evidence type="ECO:0000256" key="1">
    <source>
        <dbReference type="ARBA" id="ARBA00006547"/>
    </source>
</evidence>
<dbReference type="RefSeq" id="WP_002851121.1">
    <property type="nucleotide sequence ID" value="NZ_ADKM02000098.1"/>
</dbReference>
<dbReference type="GO" id="GO:0016407">
    <property type="term" value="F:acetyltransferase activity"/>
    <property type="evidence" value="ECO:0007669"/>
    <property type="project" value="InterPro"/>
</dbReference>
<dbReference type="Gene3D" id="3.30.2140.20">
    <property type="match status" value="1"/>
</dbReference>
<dbReference type="PANTHER" id="PTHR11786">
    <property type="entry name" value="N-HYDROXYARYLAMINE O-ACETYLTRANSFERASE"/>
    <property type="match status" value="1"/>
</dbReference>
<keyword evidence="3" id="KW-1185">Reference proteome</keyword>
<accession>E9SEJ3</accession>
<dbReference type="InterPro" id="IPR053710">
    <property type="entry name" value="Arylamine_NAT_domain_sf"/>
</dbReference>
<dbReference type="Proteomes" id="UP000004259">
    <property type="component" value="Unassembled WGS sequence"/>
</dbReference>
<evidence type="ECO:0000313" key="2">
    <source>
        <dbReference type="EMBL" id="EGC02315.1"/>
    </source>
</evidence>
<comment type="caution">
    <text evidence="2">The sequence shown here is derived from an EMBL/GenBank/DDBJ whole genome shotgun (WGS) entry which is preliminary data.</text>
</comment>
<dbReference type="AlphaFoldDB" id="E9SEJ3"/>
<dbReference type="SUPFAM" id="SSF54001">
    <property type="entry name" value="Cysteine proteinases"/>
    <property type="match status" value="1"/>
</dbReference>